<organism evidence="1 2">
    <name type="scientific">Granulimonas faecalis</name>
    <dbReference type="NCBI Taxonomy" id="2894155"/>
    <lineage>
        <taxon>Bacteria</taxon>
        <taxon>Bacillati</taxon>
        <taxon>Actinomycetota</taxon>
        <taxon>Coriobacteriia</taxon>
        <taxon>Coriobacteriales</taxon>
        <taxon>Kribbibacteriaceae</taxon>
        <taxon>Granulimonas</taxon>
    </lineage>
</organism>
<evidence type="ECO:0000313" key="1">
    <source>
        <dbReference type="EMBL" id="GJM54961.1"/>
    </source>
</evidence>
<sequence length="93" mass="10407">MKARDFSVDSSDIAYEARLALDQMDAEEEVSAEALVKSLFAALKCARTNQRCLDSLLLASEGELPERIRGLGIDCSDDEVRELVDQFGRSYCW</sequence>
<proteinExistence type="predicted"/>
<evidence type="ECO:0000313" key="2">
    <source>
        <dbReference type="Proteomes" id="UP001055025"/>
    </source>
</evidence>
<dbReference type="AlphaFoldDB" id="A0AAV5B2D8"/>
<name>A0AAV5B2D8_9ACTN</name>
<protein>
    <submittedName>
        <fullName evidence="1">Uncharacterized protein</fullName>
    </submittedName>
</protein>
<gene>
    <name evidence="1" type="ORF">ATOP_06160</name>
</gene>
<dbReference type="RefSeq" id="WP_204406849.1">
    <property type="nucleotide sequence ID" value="NZ_BQKC01000001.1"/>
</dbReference>
<reference evidence="1" key="1">
    <citation type="journal article" date="2022" name="Int. J. Syst. Evol. Microbiol.">
        <title>Granulimonas faecalis gen. nov., sp. nov., and Leptogranulimonas caecicola gen. nov., sp. nov., novel lactate-producing Atopobiaceae bacteria isolated from mouse intestines, and an emended description of the family Atopobiaceae.</title>
        <authorList>
            <person name="Morinaga K."/>
            <person name="Kusada H."/>
            <person name="Sakamoto S."/>
            <person name="Murakami T."/>
            <person name="Toyoda A."/>
            <person name="Mori H."/>
            <person name="Meng X.Y."/>
            <person name="Takashino M."/>
            <person name="Murotomi K."/>
            <person name="Tamaki H."/>
        </authorList>
    </citation>
    <scope>NUCLEOTIDE SEQUENCE</scope>
    <source>
        <strain evidence="1">OPF53</strain>
    </source>
</reference>
<dbReference type="Proteomes" id="UP001055025">
    <property type="component" value="Unassembled WGS sequence"/>
</dbReference>
<dbReference type="EMBL" id="BQKC01000001">
    <property type="protein sequence ID" value="GJM54961.1"/>
    <property type="molecule type" value="Genomic_DNA"/>
</dbReference>
<keyword evidence="2" id="KW-1185">Reference proteome</keyword>
<accession>A0AAV5B2D8</accession>
<comment type="caution">
    <text evidence="1">The sequence shown here is derived from an EMBL/GenBank/DDBJ whole genome shotgun (WGS) entry which is preliminary data.</text>
</comment>